<evidence type="ECO:0000313" key="1">
    <source>
        <dbReference type="EMBL" id="GGC87341.1"/>
    </source>
</evidence>
<sequence>MRVTTVAEAGRTLGVSETAVRKLISRGRLTVTGRSGNLILLDEQQVLALADTGRRRDRPWRACTAWASLCRFSGERPDWLDPSTRARLRAKLRGYDVEDIRQLARHRATTLADPSTAVPFGLEAGPIAIIDGYTAPAPPTCWPTNVA</sequence>
<accession>A0ABQ1P5T4</accession>
<reference evidence="2" key="1">
    <citation type="journal article" date="2019" name="Int. J. Syst. Evol. Microbiol.">
        <title>The Global Catalogue of Microorganisms (GCM) 10K type strain sequencing project: providing services to taxonomists for standard genome sequencing and annotation.</title>
        <authorList>
            <consortium name="The Broad Institute Genomics Platform"/>
            <consortium name="The Broad Institute Genome Sequencing Center for Infectious Disease"/>
            <person name="Wu L."/>
            <person name="Ma J."/>
        </authorList>
    </citation>
    <scope>NUCLEOTIDE SEQUENCE [LARGE SCALE GENOMIC DNA]</scope>
    <source>
        <strain evidence="2">CGMCC 1.15480</strain>
    </source>
</reference>
<evidence type="ECO:0008006" key="3">
    <source>
        <dbReference type="Google" id="ProtNLM"/>
    </source>
</evidence>
<comment type="caution">
    <text evidence="1">The sequence shown here is derived from an EMBL/GenBank/DDBJ whole genome shotgun (WGS) entry which is preliminary data.</text>
</comment>
<dbReference type="Proteomes" id="UP000597761">
    <property type="component" value="Unassembled WGS sequence"/>
</dbReference>
<organism evidence="1 2">
    <name type="scientific">Tersicoccus solisilvae</name>
    <dbReference type="NCBI Taxonomy" id="1882339"/>
    <lineage>
        <taxon>Bacteria</taxon>
        <taxon>Bacillati</taxon>
        <taxon>Actinomycetota</taxon>
        <taxon>Actinomycetes</taxon>
        <taxon>Micrococcales</taxon>
        <taxon>Micrococcaceae</taxon>
        <taxon>Tersicoccus</taxon>
    </lineage>
</organism>
<protein>
    <recommendedName>
        <fullName evidence="3">Helix-turn-helix domain-containing protein</fullName>
    </recommendedName>
</protein>
<name>A0ABQ1P5T4_9MICC</name>
<dbReference type="EMBL" id="BMJI01000005">
    <property type="protein sequence ID" value="GGC87341.1"/>
    <property type="molecule type" value="Genomic_DNA"/>
</dbReference>
<evidence type="ECO:0000313" key="2">
    <source>
        <dbReference type="Proteomes" id="UP000597761"/>
    </source>
</evidence>
<dbReference type="RefSeq" id="WP_188667505.1">
    <property type="nucleotide sequence ID" value="NZ_BMJI01000005.1"/>
</dbReference>
<gene>
    <name evidence="1" type="ORF">GCM10011512_12850</name>
</gene>
<proteinExistence type="predicted"/>
<keyword evidence="2" id="KW-1185">Reference proteome</keyword>